<proteinExistence type="predicted"/>
<dbReference type="EMBL" id="VSRR010025422">
    <property type="protein sequence ID" value="MPC66859.1"/>
    <property type="molecule type" value="Genomic_DNA"/>
</dbReference>
<name>A0A5B7HAL5_PORTR</name>
<protein>
    <submittedName>
        <fullName evidence="1">Uncharacterized protein</fullName>
    </submittedName>
</protein>
<keyword evidence="2" id="KW-1185">Reference proteome</keyword>
<organism evidence="1 2">
    <name type="scientific">Portunus trituberculatus</name>
    <name type="common">Swimming crab</name>
    <name type="synonym">Neptunus trituberculatus</name>
    <dbReference type="NCBI Taxonomy" id="210409"/>
    <lineage>
        <taxon>Eukaryota</taxon>
        <taxon>Metazoa</taxon>
        <taxon>Ecdysozoa</taxon>
        <taxon>Arthropoda</taxon>
        <taxon>Crustacea</taxon>
        <taxon>Multicrustacea</taxon>
        <taxon>Malacostraca</taxon>
        <taxon>Eumalacostraca</taxon>
        <taxon>Eucarida</taxon>
        <taxon>Decapoda</taxon>
        <taxon>Pleocyemata</taxon>
        <taxon>Brachyura</taxon>
        <taxon>Eubrachyura</taxon>
        <taxon>Portunoidea</taxon>
        <taxon>Portunidae</taxon>
        <taxon>Portuninae</taxon>
        <taxon>Portunus</taxon>
    </lineage>
</organism>
<accession>A0A5B7HAL5</accession>
<dbReference type="AlphaFoldDB" id="A0A5B7HAL5"/>
<dbReference type="OrthoDB" id="8915289at2759"/>
<gene>
    <name evidence="1" type="ORF">E2C01_061014</name>
</gene>
<evidence type="ECO:0000313" key="1">
    <source>
        <dbReference type="EMBL" id="MPC66859.1"/>
    </source>
</evidence>
<dbReference type="Proteomes" id="UP000324222">
    <property type="component" value="Unassembled WGS sequence"/>
</dbReference>
<sequence>MALVREASLYRYPDTRDKRGQVTSTLGLRWRSPDTFRDPLARVTCRATIPGGHVTSESEVIYLDTASSVTYHHRYSSKGEVPECDGWMEREVGKRIYGGREGGREGGERDRWMHG</sequence>
<evidence type="ECO:0000313" key="2">
    <source>
        <dbReference type="Proteomes" id="UP000324222"/>
    </source>
</evidence>
<reference evidence="1 2" key="1">
    <citation type="submission" date="2019-05" db="EMBL/GenBank/DDBJ databases">
        <title>Another draft genome of Portunus trituberculatus and its Hox gene families provides insights of decapod evolution.</title>
        <authorList>
            <person name="Jeong J.-H."/>
            <person name="Song I."/>
            <person name="Kim S."/>
            <person name="Choi T."/>
            <person name="Kim D."/>
            <person name="Ryu S."/>
            <person name="Kim W."/>
        </authorList>
    </citation>
    <scope>NUCLEOTIDE SEQUENCE [LARGE SCALE GENOMIC DNA]</scope>
    <source>
        <tissue evidence="1">Muscle</tissue>
    </source>
</reference>
<comment type="caution">
    <text evidence="1">The sequence shown here is derived from an EMBL/GenBank/DDBJ whole genome shotgun (WGS) entry which is preliminary data.</text>
</comment>